<proteinExistence type="predicted"/>
<dbReference type="Gene3D" id="3.90.640.20">
    <property type="entry name" value="Heat-shock cognate protein, ATPase"/>
    <property type="match status" value="1"/>
</dbReference>
<dbReference type="Gene3D" id="3.30.565.40">
    <property type="entry name" value="Fervidobacterium nodosum Rt17-B1 like"/>
    <property type="match status" value="1"/>
</dbReference>
<organism evidence="2 3">
    <name type="scientific">Candidatus Pseudogracilibacillus intestinigallinarum</name>
    <dbReference type="NCBI Taxonomy" id="2838742"/>
    <lineage>
        <taxon>Bacteria</taxon>
        <taxon>Bacillati</taxon>
        <taxon>Bacillota</taxon>
        <taxon>Bacilli</taxon>
        <taxon>Bacillales</taxon>
        <taxon>Bacillaceae</taxon>
        <taxon>Pseudogracilibacillus</taxon>
    </lineage>
</organism>
<reference evidence="2" key="1">
    <citation type="journal article" date="2021" name="PeerJ">
        <title>Extensive microbial diversity within the chicken gut microbiome revealed by metagenomics and culture.</title>
        <authorList>
            <person name="Gilroy R."/>
            <person name="Ravi A."/>
            <person name="Getino M."/>
            <person name="Pursley I."/>
            <person name="Horton D.L."/>
            <person name="Alikhan N.F."/>
            <person name="Baker D."/>
            <person name="Gharbi K."/>
            <person name="Hall N."/>
            <person name="Watson M."/>
            <person name="Adriaenssens E.M."/>
            <person name="Foster-Nyarko E."/>
            <person name="Jarju S."/>
            <person name="Secka A."/>
            <person name="Antonio M."/>
            <person name="Oren A."/>
            <person name="Chaudhuri R.R."/>
            <person name="La Ragione R."/>
            <person name="Hildebrand F."/>
            <person name="Pallen M.J."/>
        </authorList>
    </citation>
    <scope>NUCLEOTIDE SEQUENCE</scope>
    <source>
        <strain evidence="2">CHK169-2315</strain>
    </source>
</reference>
<dbReference type="Proteomes" id="UP000823937">
    <property type="component" value="Unassembled WGS sequence"/>
</dbReference>
<dbReference type="AlphaFoldDB" id="A0A9D1PNV7"/>
<feature type="domain" description="DUF3298" evidence="1">
    <location>
        <begin position="116"/>
        <end position="186"/>
    </location>
</feature>
<evidence type="ECO:0000313" key="2">
    <source>
        <dbReference type="EMBL" id="HIV75487.1"/>
    </source>
</evidence>
<evidence type="ECO:0000313" key="3">
    <source>
        <dbReference type="Proteomes" id="UP000823937"/>
    </source>
</evidence>
<dbReference type="InterPro" id="IPR021729">
    <property type="entry name" value="DUF3298"/>
</dbReference>
<dbReference type="Pfam" id="PF11738">
    <property type="entry name" value="DUF3298"/>
    <property type="match status" value="1"/>
</dbReference>
<dbReference type="InterPro" id="IPR037126">
    <property type="entry name" value="PdaC/RsiV-like_sf"/>
</dbReference>
<gene>
    <name evidence="2" type="ORF">H9895_10445</name>
</gene>
<comment type="caution">
    <text evidence="2">The sequence shown here is derived from an EMBL/GenBank/DDBJ whole genome shotgun (WGS) entry which is preliminary data.</text>
</comment>
<reference evidence="2" key="2">
    <citation type="submission" date="2021-04" db="EMBL/GenBank/DDBJ databases">
        <authorList>
            <person name="Gilroy R."/>
        </authorList>
    </citation>
    <scope>NUCLEOTIDE SEQUENCE</scope>
    <source>
        <strain evidence="2">CHK169-2315</strain>
    </source>
</reference>
<protein>
    <submittedName>
        <fullName evidence="2">DUF3298 and DUF4163 domain-containing protein</fullName>
    </submittedName>
</protein>
<sequence length="207" mass="23667">MGSIKFPVFIQTMVVEAEPNTKLYYPQVTHLPDQVKRKINNVIFQAVEDLYEQQFIEQQATDFAEALGTYEVKLNERHLLSITLSNYSIAPQAANGLTMMDALTFDTKTGKTYTLSDLFQPNSNYVEILSKMIQKQITDRNIPTIDSFTKILPTQSFYITDKCLILFFQVLDFTPHYVGIPVFPISIFELEEIINDEGPLARLLPTV</sequence>
<accession>A0A9D1PNV7</accession>
<dbReference type="EMBL" id="DXHX01000146">
    <property type="protein sequence ID" value="HIV75487.1"/>
    <property type="molecule type" value="Genomic_DNA"/>
</dbReference>
<evidence type="ECO:0000259" key="1">
    <source>
        <dbReference type="Pfam" id="PF11738"/>
    </source>
</evidence>
<name>A0A9D1PNV7_9BACI</name>